<keyword evidence="5" id="KW-1185">Reference proteome</keyword>
<evidence type="ECO:0000256" key="2">
    <source>
        <dbReference type="ARBA" id="ARBA00022777"/>
    </source>
</evidence>
<organism evidence="4 5">
    <name type="scientific">Streptoalloteichus hindustanus</name>
    <dbReference type="NCBI Taxonomy" id="2017"/>
    <lineage>
        <taxon>Bacteria</taxon>
        <taxon>Bacillati</taxon>
        <taxon>Actinomycetota</taxon>
        <taxon>Actinomycetes</taxon>
        <taxon>Pseudonocardiales</taxon>
        <taxon>Pseudonocardiaceae</taxon>
        <taxon>Streptoalloteichus</taxon>
    </lineage>
</organism>
<evidence type="ECO:0000313" key="4">
    <source>
        <dbReference type="EMBL" id="SHE56120.1"/>
    </source>
</evidence>
<dbReference type="Gene3D" id="3.40.1190.20">
    <property type="match status" value="1"/>
</dbReference>
<dbReference type="SUPFAM" id="SSF53613">
    <property type="entry name" value="Ribokinase-like"/>
    <property type="match status" value="1"/>
</dbReference>
<dbReference type="EMBL" id="FQVN01000001">
    <property type="protein sequence ID" value="SHE56120.1"/>
    <property type="molecule type" value="Genomic_DNA"/>
</dbReference>
<dbReference type="Proteomes" id="UP000184501">
    <property type="component" value="Unassembled WGS sequence"/>
</dbReference>
<dbReference type="GO" id="GO:0016301">
    <property type="term" value="F:kinase activity"/>
    <property type="evidence" value="ECO:0007669"/>
    <property type="project" value="UniProtKB-KW"/>
</dbReference>
<proteinExistence type="predicted"/>
<protein>
    <submittedName>
        <fullName evidence="4">Sugar or nucleoside kinase, ribokinase family</fullName>
    </submittedName>
</protein>
<keyword evidence="2 4" id="KW-0418">Kinase</keyword>
<dbReference type="InterPro" id="IPR052562">
    <property type="entry name" value="Ketohexokinase-related"/>
</dbReference>
<evidence type="ECO:0000256" key="1">
    <source>
        <dbReference type="ARBA" id="ARBA00022679"/>
    </source>
</evidence>
<keyword evidence="1" id="KW-0808">Transferase</keyword>
<dbReference type="InterPro" id="IPR011611">
    <property type="entry name" value="PfkB_dom"/>
</dbReference>
<name>A0A1M4UHT6_STRHI</name>
<reference evidence="4 5" key="1">
    <citation type="submission" date="2016-11" db="EMBL/GenBank/DDBJ databases">
        <authorList>
            <person name="Jaros S."/>
            <person name="Januszkiewicz K."/>
            <person name="Wedrychowicz H."/>
        </authorList>
    </citation>
    <scope>NUCLEOTIDE SEQUENCE [LARGE SCALE GENOMIC DNA]</scope>
    <source>
        <strain evidence="4 5">DSM 44523</strain>
    </source>
</reference>
<evidence type="ECO:0000259" key="3">
    <source>
        <dbReference type="Pfam" id="PF00294"/>
    </source>
</evidence>
<dbReference type="InterPro" id="IPR002139">
    <property type="entry name" value="Ribo/fructo_kinase"/>
</dbReference>
<dbReference type="AlphaFoldDB" id="A0A1M4UHT6"/>
<dbReference type="RefSeq" id="WP_073479591.1">
    <property type="nucleotide sequence ID" value="NZ_FQVN01000001.1"/>
</dbReference>
<gene>
    <name evidence="4" type="ORF">SAMN05444320_101425</name>
</gene>
<dbReference type="InterPro" id="IPR029056">
    <property type="entry name" value="Ribokinase-like"/>
</dbReference>
<dbReference type="PANTHER" id="PTHR42774:SF3">
    <property type="entry name" value="KETOHEXOKINASE"/>
    <property type="match status" value="1"/>
</dbReference>
<dbReference type="Pfam" id="PF00294">
    <property type="entry name" value="PfkB"/>
    <property type="match status" value="1"/>
</dbReference>
<sequence length="305" mass="30732">MRDVLLVGLCTVDLVQWVTELPAPGDKVQSAGMNVAAGGPAANAAVAVAAAGGRPTLVTALGRHPLAALARADLEECGVRVIDLDPSRAEPPALSAVAVRESDGERTVVSRNASALAVPAAADLLEDLVAGAGALLLDGHHPRPALAAAGAARVRGVPVVLDAGSWKRVLDELLPLVDVCACSAAFAVPGAHDPVAALHGLGIPVVTRTDGPRPVRWSCAPPVAVAGGPNTGAEPVTPVPARDTLGAGDVWHGVLALGVACLGRVPGPAELPSLIRAANDVAGLRVSHVGPRAWVAPVRDREETR</sequence>
<dbReference type="PRINTS" id="PR00990">
    <property type="entry name" value="RIBOKINASE"/>
</dbReference>
<feature type="domain" description="Carbohydrate kinase PfkB" evidence="3">
    <location>
        <begin position="1"/>
        <end position="293"/>
    </location>
</feature>
<evidence type="ECO:0000313" key="5">
    <source>
        <dbReference type="Proteomes" id="UP000184501"/>
    </source>
</evidence>
<accession>A0A1M4UHT6</accession>
<dbReference type="PANTHER" id="PTHR42774">
    <property type="entry name" value="PHOSPHOTRANSFERASE SYSTEM TRANSPORT PROTEIN"/>
    <property type="match status" value="1"/>
</dbReference>
<dbReference type="STRING" id="2017.SAMN05444320_101425"/>